<dbReference type="EMBL" id="CP003639">
    <property type="protein sequence ID" value="AFM40598.1"/>
    <property type="molecule type" value="Genomic_DNA"/>
</dbReference>
<feature type="transmembrane region" description="Helical" evidence="7">
    <location>
        <begin position="225"/>
        <end position="247"/>
    </location>
</feature>
<gene>
    <name evidence="9" type="ordered locus">Desaci_1594</name>
</gene>
<evidence type="ECO:0000256" key="1">
    <source>
        <dbReference type="ARBA" id="ARBA00004651"/>
    </source>
</evidence>
<dbReference type="RefSeq" id="WP_014826605.1">
    <property type="nucleotide sequence ID" value="NC_018068.1"/>
</dbReference>
<feature type="transmembrane region" description="Helical" evidence="7">
    <location>
        <begin position="114"/>
        <end position="130"/>
    </location>
</feature>
<dbReference type="InterPro" id="IPR020846">
    <property type="entry name" value="MFS_dom"/>
</dbReference>
<dbReference type="CDD" id="cd06173">
    <property type="entry name" value="MFS_MefA_like"/>
    <property type="match status" value="1"/>
</dbReference>
<dbReference type="eggNOG" id="COG2814">
    <property type="taxonomic scope" value="Bacteria"/>
</dbReference>
<keyword evidence="2" id="KW-0813">Transport</keyword>
<name>I4D474_DESAJ</name>
<comment type="subcellular location">
    <subcellularLocation>
        <location evidence="1">Cell membrane</location>
        <topology evidence="1">Multi-pass membrane protein</topology>
    </subcellularLocation>
</comment>
<feature type="transmembrane region" description="Helical" evidence="7">
    <location>
        <begin position="87"/>
        <end position="108"/>
    </location>
</feature>
<dbReference type="Gene3D" id="1.20.1250.20">
    <property type="entry name" value="MFS general substrate transporter like domains"/>
    <property type="match status" value="1"/>
</dbReference>
<sequence>MSNTATLTNKLTRTFPAFSHKNFRYFWSGQCISLMGTWMQTTAQQWLVYTITKSAFLLGLLGVAQFGPMLVFSLFAGVLADKFPKKAILIFTQSALMVQAFILAGLVLSEHVQYWQVLVLAAALGLVNTLDMPTRQAFMVELVGREDLTNAIALNSTIVNLARIIGPTLAALLMSGVGAGICFLLNALSFIPVIIGLSLIQAQPIRQSKKAEKNMLKSVVAGLRYIYKMPVLAYAVLAVLAVGTFIMNTNVLFPVFADQVLHEGVNGYGFLLSAMGFGSLIGAMLVATKARRNPSRRVMFISSLLLSAIMVSIFFIRSSYPAMLLVAALGLFNIIFMNTVNSTLQLNSTDEYRGRVMSVYSLALGGTTPIGNLFAGGFTEKYGPSVGFLMCGIATGIILAAIIIRTQVMKKKQSAVG</sequence>
<keyword evidence="4 7" id="KW-0812">Transmembrane</keyword>
<dbReference type="PANTHER" id="PTHR23513:SF11">
    <property type="entry name" value="STAPHYLOFERRIN A TRANSPORTER"/>
    <property type="match status" value="1"/>
</dbReference>
<dbReference type="KEGG" id="dai:Desaci_1594"/>
<feature type="transmembrane region" description="Helical" evidence="7">
    <location>
        <begin position="322"/>
        <end position="344"/>
    </location>
</feature>
<evidence type="ECO:0000256" key="5">
    <source>
        <dbReference type="ARBA" id="ARBA00022989"/>
    </source>
</evidence>
<accession>I4D474</accession>
<dbReference type="PROSITE" id="PS50850">
    <property type="entry name" value="MFS"/>
    <property type="match status" value="1"/>
</dbReference>
<dbReference type="SUPFAM" id="SSF103473">
    <property type="entry name" value="MFS general substrate transporter"/>
    <property type="match status" value="1"/>
</dbReference>
<keyword evidence="6 7" id="KW-0472">Membrane</keyword>
<dbReference type="AlphaFoldDB" id="I4D474"/>
<feature type="transmembrane region" description="Helical" evidence="7">
    <location>
        <begin position="386"/>
        <end position="404"/>
    </location>
</feature>
<evidence type="ECO:0000313" key="9">
    <source>
        <dbReference type="EMBL" id="AFM40598.1"/>
    </source>
</evidence>
<dbReference type="InterPro" id="IPR010290">
    <property type="entry name" value="TM_effector"/>
</dbReference>
<keyword evidence="5 7" id="KW-1133">Transmembrane helix</keyword>
<dbReference type="InterPro" id="IPR036259">
    <property type="entry name" value="MFS_trans_sf"/>
</dbReference>
<dbReference type="Pfam" id="PF05977">
    <property type="entry name" value="MFS_3"/>
    <property type="match status" value="1"/>
</dbReference>
<dbReference type="GO" id="GO:0022857">
    <property type="term" value="F:transmembrane transporter activity"/>
    <property type="evidence" value="ECO:0007669"/>
    <property type="project" value="InterPro"/>
</dbReference>
<evidence type="ECO:0000313" key="10">
    <source>
        <dbReference type="Proteomes" id="UP000002892"/>
    </source>
</evidence>
<evidence type="ECO:0000256" key="3">
    <source>
        <dbReference type="ARBA" id="ARBA00022475"/>
    </source>
</evidence>
<feature type="transmembrane region" description="Helical" evidence="7">
    <location>
        <begin position="151"/>
        <end position="172"/>
    </location>
</feature>
<keyword evidence="3" id="KW-1003">Cell membrane</keyword>
<dbReference type="PANTHER" id="PTHR23513">
    <property type="entry name" value="INTEGRAL MEMBRANE EFFLUX PROTEIN-RELATED"/>
    <property type="match status" value="1"/>
</dbReference>
<feature type="transmembrane region" description="Helical" evidence="7">
    <location>
        <begin position="55"/>
        <end position="80"/>
    </location>
</feature>
<feature type="transmembrane region" description="Helical" evidence="7">
    <location>
        <begin position="356"/>
        <end position="374"/>
    </location>
</feature>
<dbReference type="OrthoDB" id="9775268at2"/>
<reference evidence="9 10" key="1">
    <citation type="journal article" date="2012" name="J. Bacteriol.">
        <title>Complete genome sequences of Desulfosporosinus orientis DSM765T, Desulfosporosinus youngiae DSM17734T, Desulfosporosinus meridiei DSM13257T, and Desulfosporosinus acidiphilus DSM22704T.</title>
        <authorList>
            <person name="Pester M."/>
            <person name="Brambilla E."/>
            <person name="Alazard D."/>
            <person name="Rattei T."/>
            <person name="Weinmaier T."/>
            <person name="Han J."/>
            <person name="Lucas S."/>
            <person name="Lapidus A."/>
            <person name="Cheng J.F."/>
            <person name="Goodwin L."/>
            <person name="Pitluck S."/>
            <person name="Peters L."/>
            <person name="Ovchinnikova G."/>
            <person name="Teshima H."/>
            <person name="Detter J.C."/>
            <person name="Han C.S."/>
            <person name="Tapia R."/>
            <person name="Land M.L."/>
            <person name="Hauser L."/>
            <person name="Kyrpides N.C."/>
            <person name="Ivanova N.N."/>
            <person name="Pagani I."/>
            <person name="Huntmann M."/>
            <person name="Wei C.L."/>
            <person name="Davenport K.W."/>
            <person name="Daligault H."/>
            <person name="Chain P.S."/>
            <person name="Chen A."/>
            <person name="Mavromatis K."/>
            <person name="Markowitz V."/>
            <person name="Szeto E."/>
            <person name="Mikhailova N."/>
            <person name="Pati A."/>
            <person name="Wagner M."/>
            <person name="Woyke T."/>
            <person name="Ollivier B."/>
            <person name="Klenk H.P."/>
            <person name="Spring S."/>
            <person name="Loy A."/>
        </authorList>
    </citation>
    <scope>NUCLEOTIDE SEQUENCE [LARGE SCALE GENOMIC DNA]</scope>
    <source>
        <strain evidence="10">DSM 22704 / JCM 16185 / SJ4</strain>
    </source>
</reference>
<feature type="transmembrane region" description="Helical" evidence="7">
    <location>
        <begin position="267"/>
        <end position="286"/>
    </location>
</feature>
<evidence type="ECO:0000256" key="7">
    <source>
        <dbReference type="SAM" id="Phobius"/>
    </source>
</evidence>
<evidence type="ECO:0000256" key="2">
    <source>
        <dbReference type="ARBA" id="ARBA00022448"/>
    </source>
</evidence>
<keyword evidence="10" id="KW-1185">Reference proteome</keyword>
<dbReference type="GO" id="GO:0005886">
    <property type="term" value="C:plasma membrane"/>
    <property type="evidence" value="ECO:0007669"/>
    <property type="project" value="UniProtKB-SubCell"/>
</dbReference>
<feature type="transmembrane region" description="Helical" evidence="7">
    <location>
        <begin position="178"/>
        <end position="200"/>
    </location>
</feature>
<organism evidence="9 10">
    <name type="scientific">Desulfosporosinus acidiphilus (strain DSM 22704 / JCM 16185 / SJ4)</name>
    <dbReference type="NCBI Taxonomy" id="646529"/>
    <lineage>
        <taxon>Bacteria</taxon>
        <taxon>Bacillati</taxon>
        <taxon>Bacillota</taxon>
        <taxon>Clostridia</taxon>
        <taxon>Eubacteriales</taxon>
        <taxon>Desulfitobacteriaceae</taxon>
        <taxon>Desulfosporosinus</taxon>
    </lineage>
</organism>
<evidence type="ECO:0000256" key="6">
    <source>
        <dbReference type="ARBA" id="ARBA00023136"/>
    </source>
</evidence>
<proteinExistence type="predicted"/>
<evidence type="ECO:0000259" key="8">
    <source>
        <dbReference type="PROSITE" id="PS50850"/>
    </source>
</evidence>
<dbReference type="HOGENOM" id="CLU_034180_11_2_9"/>
<feature type="domain" description="Major facilitator superfamily (MFS) profile" evidence="8">
    <location>
        <begin position="17"/>
        <end position="413"/>
    </location>
</feature>
<evidence type="ECO:0000256" key="4">
    <source>
        <dbReference type="ARBA" id="ARBA00022692"/>
    </source>
</evidence>
<feature type="transmembrane region" description="Helical" evidence="7">
    <location>
        <begin position="298"/>
        <end position="316"/>
    </location>
</feature>
<protein>
    <submittedName>
        <fullName evidence="9">Arabinose efflux permease family protein</fullName>
    </submittedName>
</protein>
<dbReference type="STRING" id="646529.Desaci_1594"/>
<dbReference type="Proteomes" id="UP000002892">
    <property type="component" value="Chromosome"/>
</dbReference>